<evidence type="ECO:0000259" key="5">
    <source>
        <dbReference type="PROSITE" id="PS50911"/>
    </source>
</evidence>
<dbReference type="InterPro" id="IPR038765">
    <property type="entry name" value="Papain-like_cys_pep_sf"/>
</dbReference>
<dbReference type="PROSITE" id="PS50911">
    <property type="entry name" value="CHAP"/>
    <property type="match status" value="1"/>
</dbReference>
<dbReference type="Gene3D" id="3.10.350.10">
    <property type="entry name" value="LysM domain"/>
    <property type="match status" value="1"/>
</dbReference>
<feature type="domain" description="LysM" evidence="6">
    <location>
        <begin position="41"/>
        <end position="85"/>
    </location>
</feature>
<feature type="chain" id="PRO_5004630237" evidence="4">
    <location>
        <begin position="41"/>
        <end position="226"/>
    </location>
</feature>
<dbReference type="Pfam" id="PF01476">
    <property type="entry name" value="LysM"/>
    <property type="match status" value="1"/>
</dbReference>
<accession>U2JEC1</accession>
<proteinExistence type="predicted"/>
<dbReference type="SMART" id="SM00257">
    <property type="entry name" value="LysM"/>
    <property type="match status" value="1"/>
</dbReference>
<dbReference type="EMBL" id="AWVA01000019">
    <property type="protein sequence ID" value="ERJ78140.1"/>
    <property type="molecule type" value="Genomic_DNA"/>
</dbReference>
<name>U2JEC1_9STRE</name>
<dbReference type="InterPro" id="IPR007921">
    <property type="entry name" value="CHAP_dom"/>
</dbReference>
<dbReference type="InterPro" id="IPR036779">
    <property type="entry name" value="LysM_dom_sf"/>
</dbReference>
<evidence type="ECO:0000256" key="2">
    <source>
        <dbReference type="ARBA" id="ARBA00022801"/>
    </source>
</evidence>
<dbReference type="Pfam" id="PF05257">
    <property type="entry name" value="CHAP"/>
    <property type="match status" value="1"/>
</dbReference>
<keyword evidence="2" id="KW-0378">Hydrolase</keyword>
<sequence>MIGIFIVNKRGNKMNKKLTKASLFVAATVLVGLVGQTVQADSYTVQAGDSFFSIASGRGMDPYQLAANNGMTISSTILPGETIEVDGSGQQDAPAQDTTAAAEQGQSDDASTDAGANTYPVGQCTWGVKQVTGWAGDWWGNGGDWAGSAANSGYTVGNSPQVGSIICWTDGGYGHVAYVTDVNDQGQIQVLESNYKDNPEINNYRGWFDPNNSVTPGQVSYIYPNS</sequence>
<gene>
    <name evidence="7" type="ORF">HMPREF1557_00372</name>
</gene>
<dbReference type="SUPFAM" id="SSF54001">
    <property type="entry name" value="Cysteine proteinases"/>
    <property type="match status" value="1"/>
</dbReference>
<dbReference type="Gene3D" id="3.90.1720.10">
    <property type="entry name" value="endopeptidase domain like (from Nostoc punctiforme)"/>
    <property type="match status" value="1"/>
</dbReference>
<comment type="caution">
    <text evidence="7">The sequence shown here is derived from an EMBL/GenBank/DDBJ whole genome shotgun (WGS) entry which is preliminary data.</text>
</comment>
<dbReference type="Proteomes" id="UP000016617">
    <property type="component" value="Unassembled WGS sequence"/>
</dbReference>
<protein>
    <submittedName>
        <fullName evidence="7">CHAP domain protein</fullName>
    </submittedName>
</protein>
<feature type="region of interest" description="Disordered" evidence="3">
    <location>
        <begin position="83"/>
        <end position="116"/>
    </location>
</feature>
<feature type="domain" description="Peptidase C51" evidence="5">
    <location>
        <begin position="99"/>
        <end position="223"/>
    </location>
</feature>
<dbReference type="CDD" id="cd00118">
    <property type="entry name" value="LysM"/>
    <property type="match status" value="1"/>
</dbReference>
<feature type="compositionally biased region" description="Low complexity" evidence="3">
    <location>
        <begin position="90"/>
        <end position="104"/>
    </location>
</feature>
<dbReference type="HOGENOM" id="CLU_092434_0_0_9"/>
<feature type="signal peptide" evidence="4">
    <location>
        <begin position="1"/>
        <end position="40"/>
    </location>
</feature>
<evidence type="ECO:0000256" key="3">
    <source>
        <dbReference type="SAM" id="MobiDB-lite"/>
    </source>
</evidence>
<dbReference type="SUPFAM" id="SSF54106">
    <property type="entry name" value="LysM domain"/>
    <property type="match status" value="1"/>
</dbReference>
<evidence type="ECO:0000313" key="7">
    <source>
        <dbReference type="EMBL" id="ERJ78140.1"/>
    </source>
</evidence>
<evidence type="ECO:0000259" key="6">
    <source>
        <dbReference type="PROSITE" id="PS51782"/>
    </source>
</evidence>
<dbReference type="InterPro" id="IPR018392">
    <property type="entry name" value="LysM"/>
</dbReference>
<reference evidence="7 8" key="1">
    <citation type="submission" date="2013-06" db="EMBL/GenBank/DDBJ databases">
        <authorList>
            <person name="Weinstock G."/>
            <person name="Sodergren E."/>
            <person name="Lobos E.A."/>
            <person name="Fulton L."/>
            <person name="Fulton R."/>
            <person name="Courtney L."/>
            <person name="Fronick C."/>
            <person name="O'Laughlin M."/>
            <person name="Godfrey J."/>
            <person name="Wilson R.M."/>
            <person name="Miner T."/>
            <person name="Farmer C."/>
            <person name="Delehaunty K."/>
            <person name="Cordes M."/>
            <person name="Minx P."/>
            <person name="Tomlinson C."/>
            <person name="Chen J."/>
            <person name="Wollam A."/>
            <person name="Pepin K.H."/>
            <person name="Bhonagiri V."/>
            <person name="Zhang X."/>
            <person name="Warren W."/>
            <person name="Mitreva M."/>
            <person name="Mardis E.R."/>
            <person name="Wilson R.K."/>
        </authorList>
    </citation>
    <scope>NUCLEOTIDE SEQUENCE [LARGE SCALE GENOMIC DNA]</scope>
    <source>
        <strain evidence="7 8">W1703</strain>
    </source>
</reference>
<evidence type="ECO:0000256" key="1">
    <source>
        <dbReference type="ARBA" id="ARBA00022729"/>
    </source>
</evidence>
<evidence type="ECO:0000256" key="4">
    <source>
        <dbReference type="SAM" id="SignalP"/>
    </source>
</evidence>
<dbReference type="PATRIC" id="fig|1227275.3.peg.332"/>
<organism evidence="7 8">
    <name type="scientific">Streptococcus sobrinus W1703</name>
    <dbReference type="NCBI Taxonomy" id="1227275"/>
    <lineage>
        <taxon>Bacteria</taxon>
        <taxon>Bacillati</taxon>
        <taxon>Bacillota</taxon>
        <taxon>Bacilli</taxon>
        <taxon>Lactobacillales</taxon>
        <taxon>Streptococcaceae</taxon>
        <taxon>Streptococcus</taxon>
    </lineage>
</organism>
<dbReference type="AlphaFoldDB" id="U2JEC1"/>
<keyword evidence="1 4" id="KW-0732">Signal</keyword>
<dbReference type="PROSITE" id="PS51782">
    <property type="entry name" value="LYSM"/>
    <property type="match status" value="1"/>
</dbReference>
<evidence type="ECO:0000313" key="8">
    <source>
        <dbReference type="Proteomes" id="UP000016617"/>
    </source>
</evidence>
<dbReference type="GO" id="GO:0016787">
    <property type="term" value="F:hydrolase activity"/>
    <property type="evidence" value="ECO:0007669"/>
    <property type="project" value="UniProtKB-KW"/>
</dbReference>